<evidence type="ECO:0000313" key="1">
    <source>
        <dbReference type="EMBL" id="GAX09852.1"/>
    </source>
</evidence>
<accession>A0A1Z5J7G3</accession>
<dbReference type="InParanoid" id="A0A1Z5J7G3"/>
<keyword evidence="2" id="KW-1185">Reference proteome</keyword>
<dbReference type="AlphaFoldDB" id="A0A1Z5J7G3"/>
<dbReference type="Proteomes" id="UP000198406">
    <property type="component" value="Unassembled WGS sequence"/>
</dbReference>
<proteinExistence type="predicted"/>
<protein>
    <recommendedName>
        <fullName evidence="3">SGNH hydrolase-type esterase domain-containing protein</fullName>
    </recommendedName>
</protein>
<name>A0A1Z5J7G3_FISSO</name>
<reference evidence="1 2" key="1">
    <citation type="journal article" date="2015" name="Plant Cell">
        <title>Oil accumulation by the oleaginous diatom Fistulifera solaris as revealed by the genome and transcriptome.</title>
        <authorList>
            <person name="Tanaka T."/>
            <person name="Maeda Y."/>
            <person name="Veluchamy A."/>
            <person name="Tanaka M."/>
            <person name="Abida H."/>
            <person name="Marechal E."/>
            <person name="Bowler C."/>
            <person name="Muto M."/>
            <person name="Sunaga Y."/>
            <person name="Tanaka M."/>
            <person name="Yoshino T."/>
            <person name="Taniguchi T."/>
            <person name="Fukuda Y."/>
            <person name="Nemoto M."/>
            <person name="Matsumoto M."/>
            <person name="Wong P.S."/>
            <person name="Aburatani S."/>
            <person name="Fujibuchi W."/>
        </authorList>
    </citation>
    <scope>NUCLEOTIDE SEQUENCE [LARGE SCALE GENOMIC DNA]</scope>
    <source>
        <strain evidence="1 2">JPCC DA0580</strain>
    </source>
</reference>
<dbReference type="OrthoDB" id="47672at2759"/>
<organism evidence="1 2">
    <name type="scientific">Fistulifera solaris</name>
    <name type="common">Oleaginous diatom</name>
    <dbReference type="NCBI Taxonomy" id="1519565"/>
    <lineage>
        <taxon>Eukaryota</taxon>
        <taxon>Sar</taxon>
        <taxon>Stramenopiles</taxon>
        <taxon>Ochrophyta</taxon>
        <taxon>Bacillariophyta</taxon>
        <taxon>Bacillariophyceae</taxon>
        <taxon>Bacillariophycidae</taxon>
        <taxon>Naviculales</taxon>
        <taxon>Naviculaceae</taxon>
        <taxon>Fistulifera</taxon>
    </lineage>
</organism>
<sequence>MAMAIVLCLTSSQSLRSIPTNDIEIIETKVAPPSPRNRTGTWIGNTWIPPAGWQYHTPSELRQLYRGKNILWLGDSTGRRTAMNMYALLQWNNSNFLTTELSSPKLIDITKRGSFDCDQWPDAHARPTICRSLDGGGTITFVPLVCHKHVENFFQSADTLNITQDMDLIVVALGIWEVMRPWDCKAPNRTLDNITIAAIHNVHEFERSTKKRVIWRTSGYPDHGSTLTDAVTKLNEMVMDVIDQTTGVDNSQFSYLDWGGAVEPRSKPGERIVGDLKAHYGLEPRLVLIEMITNQLQEEGFFG</sequence>
<evidence type="ECO:0008006" key="3">
    <source>
        <dbReference type="Google" id="ProtNLM"/>
    </source>
</evidence>
<evidence type="ECO:0000313" key="2">
    <source>
        <dbReference type="Proteomes" id="UP000198406"/>
    </source>
</evidence>
<gene>
    <name evidence="1" type="ORF">FisN_11Lh170</name>
</gene>
<comment type="caution">
    <text evidence="1">The sequence shown here is derived from an EMBL/GenBank/DDBJ whole genome shotgun (WGS) entry which is preliminary data.</text>
</comment>
<dbReference type="EMBL" id="BDSP01000013">
    <property type="protein sequence ID" value="GAX09852.1"/>
    <property type="molecule type" value="Genomic_DNA"/>
</dbReference>